<gene>
    <name evidence="1" type="ORF">AB0E89_18500</name>
</gene>
<dbReference type="SMART" id="SM00671">
    <property type="entry name" value="SEL1"/>
    <property type="match status" value="5"/>
</dbReference>
<dbReference type="EMBL" id="JBEZVE010000009">
    <property type="protein sequence ID" value="MEU3782536.1"/>
    <property type="molecule type" value="Genomic_DNA"/>
</dbReference>
<dbReference type="Proteomes" id="UP001550739">
    <property type="component" value="Unassembled WGS sequence"/>
</dbReference>
<dbReference type="PANTHER" id="PTHR11102:SF160">
    <property type="entry name" value="ERAD-ASSOCIATED E3 UBIQUITIN-PROTEIN LIGASE COMPONENT HRD3"/>
    <property type="match status" value="1"/>
</dbReference>
<evidence type="ECO:0000313" key="2">
    <source>
        <dbReference type="Proteomes" id="UP001550739"/>
    </source>
</evidence>
<reference evidence="1 2" key="1">
    <citation type="submission" date="2024-06" db="EMBL/GenBank/DDBJ databases">
        <title>The Natural Products Discovery Center: Release of the First 8490 Sequenced Strains for Exploring Actinobacteria Biosynthetic Diversity.</title>
        <authorList>
            <person name="Kalkreuter E."/>
            <person name="Kautsar S.A."/>
            <person name="Yang D."/>
            <person name="Bader C.D."/>
            <person name="Teijaro C.N."/>
            <person name="Fluegel L."/>
            <person name="Davis C.M."/>
            <person name="Simpson J.R."/>
            <person name="Lauterbach L."/>
            <person name="Steele A.D."/>
            <person name="Gui C."/>
            <person name="Meng S."/>
            <person name="Li G."/>
            <person name="Viehrig K."/>
            <person name="Ye F."/>
            <person name="Su P."/>
            <person name="Kiefer A.F."/>
            <person name="Nichols A."/>
            <person name="Cepeda A.J."/>
            <person name="Yan W."/>
            <person name="Fan B."/>
            <person name="Jiang Y."/>
            <person name="Adhikari A."/>
            <person name="Zheng C.-J."/>
            <person name="Schuster L."/>
            <person name="Cowan T.M."/>
            <person name="Smanski M.J."/>
            <person name="Chevrette M.G."/>
            <person name="De Carvalho L.P.S."/>
            <person name="Shen B."/>
        </authorList>
    </citation>
    <scope>NUCLEOTIDE SEQUENCE [LARGE SCALE GENOMIC DNA]</scope>
    <source>
        <strain evidence="1 2">NPDC033843</strain>
    </source>
</reference>
<protein>
    <submittedName>
        <fullName evidence="1">Tetratricopeptide repeat protein</fullName>
    </submittedName>
</protein>
<comment type="caution">
    <text evidence="1">The sequence shown here is derived from an EMBL/GenBank/DDBJ whole genome shotgun (WGS) entry which is preliminary data.</text>
</comment>
<dbReference type="InterPro" id="IPR050767">
    <property type="entry name" value="Sel1_AlgK"/>
</dbReference>
<dbReference type="Gene3D" id="1.25.40.10">
    <property type="entry name" value="Tetratricopeptide repeat domain"/>
    <property type="match status" value="2"/>
</dbReference>
<sequence>MNWRVYPAGVPVAELIERAEEARARGDSVGAGNWYFHAKRRGATGAADRIAALVPELESAVAHGDADAKALLAAVLLDRGSDLGRAARLFGEAADAGVVEAMREWGFMLTNGVGVARDPVRANALFRKAAEAGDGYAAFNLSVNCYQGVGGMRNFREFSRWLRVAAELGIPEACAVLGDQLARKGSDAESLAWYVKAAESGHAPAMFAAAGRYRDGIGCAADPVQAVRWFLTMLDRNNGDGVHEAIKLARSMTPDQIREAGRLSGLRIRGGIADAVLVSRALSLTRSTCRGHCHRTAGRAAAG</sequence>
<dbReference type="SUPFAM" id="SSF81901">
    <property type="entry name" value="HCP-like"/>
    <property type="match status" value="1"/>
</dbReference>
<dbReference type="InterPro" id="IPR006597">
    <property type="entry name" value="Sel1-like"/>
</dbReference>
<keyword evidence="2" id="KW-1185">Reference proteome</keyword>
<dbReference type="RefSeq" id="WP_334580369.1">
    <property type="nucleotide sequence ID" value="NZ_JBEZVE010000009.1"/>
</dbReference>
<dbReference type="Pfam" id="PF08238">
    <property type="entry name" value="Sel1"/>
    <property type="match status" value="5"/>
</dbReference>
<dbReference type="InterPro" id="IPR011990">
    <property type="entry name" value="TPR-like_helical_dom_sf"/>
</dbReference>
<dbReference type="PANTHER" id="PTHR11102">
    <property type="entry name" value="SEL-1-LIKE PROTEIN"/>
    <property type="match status" value="1"/>
</dbReference>
<proteinExistence type="predicted"/>
<organism evidence="1 2">
    <name type="scientific">Streptomyces sp. 900129855</name>
    <dbReference type="NCBI Taxonomy" id="3155129"/>
    <lineage>
        <taxon>Bacteria</taxon>
        <taxon>Bacillati</taxon>
        <taxon>Actinomycetota</taxon>
        <taxon>Actinomycetes</taxon>
        <taxon>Kitasatosporales</taxon>
        <taxon>Streptomycetaceae</taxon>
        <taxon>Streptomyces</taxon>
    </lineage>
</organism>
<evidence type="ECO:0000313" key="1">
    <source>
        <dbReference type="EMBL" id="MEU3782536.1"/>
    </source>
</evidence>
<accession>A0ABV2ZJ04</accession>
<name>A0ABV2ZJ04_9ACTN</name>